<dbReference type="InterPro" id="IPR036514">
    <property type="entry name" value="SGNH_hydro_sf"/>
</dbReference>
<feature type="signal peptide" evidence="1">
    <location>
        <begin position="1"/>
        <end position="24"/>
    </location>
</feature>
<protein>
    <submittedName>
        <fullName evidence="2">SGNH/GDSL hydrolase family protein</fullName>
    </submittedName>
</protein>
<organism evidence="2 3">
    <name type="scientific">Candidatus Geothrix skivensis</name>
    <dbReference type="NCBI Taxonomy" id="2954439"/>
    <lineage>
        <taxon>Bacteria</taxon>
        <taxon>Pseudomonadati</taxon>
        <taxon>Acidobacteriota</taxon>
        <taxon>Holophagae</taxon>
        <taxon>Holophagales</taxon>
        <taxon>Holophagaceae</taxon>
        <taxon>Geothrix</taxon>
    </lineage>
</organism>
<proteinExistence type="predicted"/>
<accession>A0A9D7SDJ8</accession>
<feature type="chain" id="PRO_5039588739" evidence="1">
    <location>
        <begin position="25"/>
        <end position="226"/>
    </location>
</feature>
<dbReference type="EMBL" id="JADKIO010000002">
    <property type="protein sequence ID" value="MBK9794918.1"/>
    <property type="molecule type" value="Genomic_DNA"/>
</dbReference>
<keyword evidence="2" id="KW-0378">Hydrolase</keyword>
<dbReference type="GO" id="GO:0016788">
    <property type="term" value="F:hydrolase activity, acting on ester bonds"/>
    <property type="evidence" value="ECO:0007669"/>
    <property type="project" value="UniProtKB-ARBA"/>
</dbReference>
<name>A0A9D7SDJ8_9BACT</name>
<evidence type="ECO:0000313" key="3">
    <source>
        <dbReference type="Proteomes" id="UP000886657"/>
    </source>
</evidence>
<dbReference type="Proteomes" id="UP000886657">
    <property type="component" value="Unassembled WGS sequence"/>
</dbReference>
<dbReference type="AlphaFoldDB" id="A0A9D7SDJ8"/>
<reference evidence="2" key="1">
    <citation type="submission" date="2020-10" db="EMBL/GenBank/DDBJ databases">
        <title>Connecting structure to function with the recovery of over 1000 high-quality activated sludge metagenome-assembled genomes encoding full-length rRNA genes using long-read sequencing.</title>
        <authorList>
            <person name="Singleton C.M."/>
            <person name="Petriglieri F."/>
            <person name="Kristensen J.M."/>
            <person name="Kirkegaard R.H."/>
            <person name="Michaelsen T.Y."/>
            <person name="Andersen M.H."/>
            <person name="Karst S.M."/>
            <person name="Dueholm M.S."/>
            <person name="Nielsen P.H."/>
            <person name="Albertsen M."/>
        </authorList>
    </citation>
    <scope>NUCLEOTIDE SEQUENCE</scope>
    <source>
        <strain evidence="2">Skiv_18-Q3-R9-52_MAXAC.067</strain>
    </source>
</reference>
<comment type="caution">
    <text evidence="2">The sequence shown here is derived from an EMBL/GenBank/DDBJ whole genome shotgun (WGS) entry which is preliminary data.</text>
</comment>
<evidence type="ECO:0000256" key="1">
    <source>
        <dbReference type="SAM" id="SignalP"/>
    </source>
</evidence>
<dbReference type="Gene3D" id="3.40.50.1110">
    <property type="entry name" value="SGNH hydrolase"/>
    <property type="match status" value="1"/>
</dbReference>
<evidence type="ECO:0000313" key="2">
    <source>
        <dbReference type="EMBL" id="MBK9794918.1"/>
    </source>
</evidence>
<gene>
    <name evidence="2" type="ORF">IPP58_00185</name>
</gene>
<keyword evidence="1" id="KW-0732">Signal</keyword>
<sequence>MFLTRILSHSQAIVAILTLCMTCADTTGQGSAPVTLPPKDLVVIGNSLTCHPPEPDLGWVDSWGMAASSAEKDFAHLIGFSFNIPVRTTYFLTIETTPNIAGGEIQSVAALVNSTSMVVIELGDNVNASTFADFKAQYVKLLDSVKHARVWACTSTWWRDNEKDAFIKQACISRGGLYVFIGDIYTDPANQDSQCFQFSNPGVNSHPHDWSMARIAERICAATLRR</sequence>